<dbReference type="NCBIfam" id="TIGR02872">
    <property type="entry name" value="spore_ytvI"/>
    <property type="match status" value="1"/>
</dbReference>
<feature type="transmembrane region" description="Helical" evidence="7">
    <location>
        <begin position="221"/>
        <end position="238"/>
    </location>
</feature>
<dbReference type="OrthoDB" id="9774361at2"/>
<evidence type="ECO:0000313" key="8">
    <source>
        <dbReference type="EMBL" id="QAY65211.1"/>
    </source>
</evidence>
<keyword evidence="5 7" id="KW-0472">Membrane</keyword>
<dbReference type="GO" id="GO:0055085">
    <property type="term" value="P:transmembrane transport"/>
    <property type="evidence" value="ECO:0007669"/>
    <property type="project" value="TreeGrafter"/>
</dbReference>
<evidence type="ECO:0000256" key="5">
    <source>
        <dbReference type="ARBA" id="ARBA00023136"/>
    </source>
</evidence>
<keyword evidence="4 7" id="KW-1133">Transmembrane helix</keyword>
<dbReference type="RefSeq" id="WP_129437555.1">
    <property type="nucleotide sequence ID" value="NZ_CP035492.1"/>
</dbReference>
<evidence type="ECO:0000256" key="3">
    <source>
        <dbReference type="ARBA" id="ARBA00022692"/>
    </source>
</evidence>
<evidence type="ECO:0000256" key="7">
    <source>
        <dbReference type="SAM" id="Phobius"/>
    </source>
</evidence>
<feature type="transmembrane region" description="Helical" evidence="7">
    <location>
        <begin position="12"/>
        <end position="33"/>
    </location>
</feature>
<dbReference type="PANTHER" id="PTHR21716:SF68">
    <property type="entry name" value="TRANSPORT PROTEIN YTVI-RELATED"/>
    <property type="match status" value="1"/>
</dbReference>
<evidence type="ECO:0000313" key="9">
    <source>
        <dbReference type="Proteomes" id="UP000293568"/>
    </source>
</evidence>
<organism evidence="8 9">
    <name type="scientific">Paenibacillus protaetiae</name>
    <dbReference type="NCBI Taxonomy" id="2509456"/>
    <lineage>
        <taxon>Bacteria</taxon>
        <taxon>Bacillati</taxon>
        <taxon>Bacillota</taxon>
        <taxon>Bacilli</taxon>
        <taxon>Bacillales</taxon>
        <taxon>Paenibacillaceae</taxon>
        <taxon>Paenibacillus</taxon>
    </lineage>
</organism>
<dbReference type="PANTHER" id="PTHR21716">
    <property type="entry name" value="TRANSMEMBRANE PROTEIN"/>
    <property type="match status" value="1"/>
</dbReference>
<feature type="region of interest" description="Disordered" evidence="6">
    <location>
        <begin position="363"/>
        <end position="386"/>
    </location>
</feature>
<reference evidence="8 9" key="1">
    <citation type="submission" date="2019-01" db="EMBL/GenBank/DDBJ databases">
        <title>Genome sequencing of strain FW100M-2.</title>
        <authorList>
            <person name="Heo J."/>
            <person name="Kim S.-J."/>
            <person name="Kim J.-S."/>
            <person name="Hong S.-B."/>
            <person name="Kwon S.-W."/>
        </authorList>
    </citation>
    <scope>NUCLEOTIDE SEQUENCE [LARGE SCALE GENOMIC DNA]</scope>
    <source>
        <strain evidence="8 9">FW100M-2</strain>
    </source>
</reference>
<proteinExistence type="inferred from homology"/>
<dbReference type="AlphaFoldDB" id="A0A4V0YES3"/>
<evidence type="ECO:0000256" key="6">
    <source>
        <dbReference type="SAM" id="MobiDB-lite"/>
    </source>
</evidence>
<feature type="compositionally biased region" description="Basic and acidic residues" evidence="6">
    <location>
        <begin position="374"/>
        <end position="386"/>
    </location>
</feature>
<dbReference type="EMBL" id="CP035492">
    <property type="protein sequence ID" value="QAY65211.1"/>
    <property type="molecule type" value="Genomic_DNA"/>
</dbReference>
<comment type="similarity">
    <text evidence="2">Belongs to the autoinducer-2 exporter (AI-2E) (TC 2.A.86) family.</text>
</comment>
<evidence type="ECO:0000256" key="2">
    <source>
        <dbReference type="ARBA" id="ARBA00009773"/>
    </source>
</evidence>
<dbReference type="KEGG" id="pprt:ET464_01245"/>
<evidence type="ECO:0000256" key="1">
    <source>
        <dbReference type="ARBA" id="ARBA00004141"/>
    </source>
</evidence>
<feature type="transmembrane region" description="Helical" evidence="7">
    <location>
        <begin position="69"/>
        <end position="89"/>
    </location>
</feature>
<name>A0A4V0YES3_9BACL</name>
<keyword evidence="9" id="KW-1185">Reference proteome</keyword>
<accession>A0A4V0YES3</accession>
<feature type="transmembrane region" description="Helical" evidence="7">
    <location>
        <begin position="280"/>
        <end position="298"/>
    </location>
</feature>
<protein>
    <submittedName>
        <fullName evidence="8">Sporulation integral membrane protein YtvI</fullName>
    </submittedName>
</protein>
<comment type="subcellular location">
    <subcellularLocation>
        <location evidence="1">Membrane</location>
        <topology evidence="1">Multi-pass membrane protein</topology>
    </subcellularLocation>
</comment>
<dbReference type="Proteomes" id="UP000293568">
    <property type="component" value="Chromosome"/>
</dbReference>
<feature type="transmembrane region" description="Helical" evidence="7">
    <location>
        <begin position="155"/>
        <end position="179"/>
    </location>
</feature>
<sequence length="386" mass="43300">MLPFYKRYWRTAFDIALIALTVYLTMFAFSFLYKIATPIFYAFVIYICIEPFARFLNRIGVKKSIASGISVLLFTMLILAAFFGLGYIITRQSSQLIDNLPRYQDILTEQIEKYTSELQGRIDSLPPDWTQRSADLIKGISGMLEKFGKNILTNMIGYLSSFSTFLFNFAIGIILAYFLSIEIKGWKKAANEKTPRTFKIAFLFLRDNVLKGIGAYIKAQAKMISITFIVILVSLLLLRVENAFLISLVSAIFDVLPLLGVGTLFVPWIIYLFIVGKISLAIWLSALFLTVVLTRQILEPKITGDTLGVSAFTMLSCMVISLSLFGFAGVILSPILIILVRALIDQGYFHRWIRLPQGEYDAKPEAEASSGDHANGEGDAARQTES</sequence>
<dbReference type="Pfam" id="PF01594">
    <property type="entry name" value="AI-2E_transport"/>
    <property type="match status" value="1"/>
</dbReference>
<dbReference type="GO" id="GO:0016020">
    <property type="term" value="C:membrane"/>
    <property type="evidence" value="ECO:0007669"/>
    <property type="project" value="UniProtKB-SubCell"/>
</dbReference>
<dbReference type="InterPro" id="IPR002549">
    <property type="entry name" value="AI-2E-like"/>
</dbReference>
<feature type="transmembrane region" description="Helical" evidence="7">
    <location>
        <begin position="318"/>
        <end position="344"/>
    </location>
</feature>
<feature type="transmembrane region" description="Helical" evidence="7">
    <location>
        <begin position="39"/>
        <end position="57"/>
    </location>
</feature>
<feature type="transmembrane region" description="Helical" evidence="7">
    <location>
        <begin position="244"/>
        <end position="273"/>
    </location>
</feature>
<gene>
    <name evidence="8" type="primary">ytvI</name>
    <name evidence="8" type="ORF">ET464_01245</name>
</gene>
<evidence type="ECO:0000256" key="4">
    <source>
        <dbReference type="ARBA" id="ARBA00022989"/>
    </source>
</evidence>
<keyword evidence="3 7" id="KW-0812">Transmembrane</keyword>
<dbReference type="InterPro" id="IPR014227">
    <property type="entry name" value="YtvI-like"/>
</dbReference>